<evidence type="ECO:0000313" key="1">
    <source>
        <dbReference type="EMBL" id="MVT07655.1"/>
    </source>
</evidence>
<comment type="caution">
    <text evidence="1">The sequence shown here is derived from an EMBL/GenBank/DDBJ whole genome shotgun (WGS) entry which is preliminary data.</text>
</comment>
<keyword evidence="2" id="KW-1185">Reference proteome</keyword>
<name>A0A7K1U0Y5_9BACT</name>
<evidence type="ECO:0000313" key="2">
    <source>
        <dbReference type="Proteomes" id="UP000461730"/>
    </source>
</evidence>
<reference evidence="1 2" key="1">
    <citation type="submission" date="2019-12" db="EMBL/GenBank/DDBJ databases">
        <title>Chitinophaga sp. strain ysch24 (GDMCC 1.1355), whole genome shotgun sequence.</title>
        <authorList>
            <person name="Zhang X."/>
        </authorList>
    </citation>
    <scope>NUCLEOTIDE SEQUENCE [LARGE SCALE GENOMIC DNA]</scope>
    <source>
        <strain evidence="2">ysch24</strain>
    </source>
</reference>
<dbReference type="Proteomes" id="UP000461730">
    <property type="component" value="Unassembled WGS sequence"/>
</dbReference>
<protein>
    <recommendedName>
        <fullName evidence="3">DUF4240 domain-containing protein</fullName>
    </recommendedName>
</protein>
<dbReference type="AlphaFoldDB" id="A0A7K1U0Y5"/>
<organism evidence="1 2">
    <name type="scientific">Chitinophaga tropicalis</name>
    <dbReference type="NCBI Taxonomy" id="2683588"/>
    <lineage>
        <taxon>Bacteria</taxon>
        <taxon>Pseudomonadati</taxon>
        <taxon>Bacteroidota</taxon>
        <taxon>Chitinophagia</taxon>
        <taxon>Chitinophagales</taxon>
        <taxon>Chitinophagaceae</taxon>
        <taxon>Chitinophaga</taxon>
    </lineage>
</organism>
<gene>
    <name evidence="1" type="ORF">GO493_05230</name>
</gene>
<sequence length="160" mass="18593">MNATKFWEMIELAWKADQEAFNLRERALATQSEMLFRTLARIISGSIIANITKQLMFLEQSELTKFIHVLEDKLFHIDREDIHEYTGGSDEGFLFSRCFIVGMGEVYYNRIDNNPSMATMYATVGALSTVGYEVYEYRFGEHFERNSIHCIESGSNSRCW</sequence>
<proteinExistence type="predicted"/>
<dbReference type="EMBL" id="WRXN01000001">
    <property type="protein sequence ID" value="MVT07655.1"/>
    <property type="molecule type" value="Genomic_DNA"/>
</dbReference>
<dbReference type="RefSeq" id="WP_157305038.1">
    <property type="nucleotide sequence ID" value="NZ_WRXN01000001.1"/>
</dbReference>
<evidence type="ECO:0008006" key="3">
    <source>
        <dbReference type="Google" id="ProtNLM"/>
    </source>
</evidence>
<accession>A0A7K1U0Y5</accession>